<comment type="similarity">
    <text evidence="2">Belongs to the ABC transporter superfamily.</text>
</comment>
<evidence type="ECO:0000256" key="5">
    <source>
        <dbReference type="ARBA" id="ARBA00022741"/>
    </source>
</evidence>
<dbReference type="FunFam" id="3.40.50.300:FF:000016">
    <property type="entry name" value="Oligopeptide ABC transporter ATP-binding component"/>
    <property type="match status" value="1"/>
</dbReference>
<dbReference type="GO" id="GO:0005886">
    <property type="term" value="C:plasma membrane"/>
    <property type="evidence" value="ECO:0007669"/>
    <property type="project" value="UniProtKB-SubCell"/>
</dbReference>
<gene>
    <name evidence="9" type="primary">oppD_5</name>
    <name evidence="9" type="ORF">CSLFYP84_02049</name>
</gene>
<protein>
    <submittedName>
        <fullName evidence="9">Oligopeptide transport ATP-binding protein OppD</fullName>
    </submittedName>
</protein>
<dbReference type="GO" id="GO:0005524">
    <property type="term" value="F:ATP binding"/>
    <property type="evidence" value="ECO:0007669"/>
    <property type="project" value="UniProtKB-KW"/>
</dbReference>
<dbReference type="PROSITE" id="PS00211">
    <property type="entry name" value="ABC_TRANSPORTER_1"/>
    <property type="match status" value="1"/>
</dbReference>
<dbReference type="AlphaFoldDB" id="A0A6N3EF99"/>
<dbReference type="InterPro" id="IPR050388">
    <property type="entry name" value="ABC_Ni/Peptide_Import"/>
</dbReference>
<proteinExistence type="inferred from homology"/>
<dbReference type="InterPro" id="IPR003593">
    <property type="entry name" value="AAA+_ATPase"/>
</dbReference>
<organism evidence="9">
    <name type="scientific">Clostridium symbiosum</name>
    <name type="common">Bacteroides symbiosus</name>
    <dbReference type="NCBI Taxonomy" id="1512"/>
    <lineage>
        <taxon>Bacteria</taxon>
        <taxon>Bacillati</taxon>
        <taxon>Bacillota</taxon>
        <taxon>Clostridia</taxon>
        <taxon>Lachnospirales</taxon>
        <taxon>Lachnospiraceae</taxon>
        <taxon>Otoolea</taxon>
    </lineage>
</organism>
<dbReference type="PANTHER" id="PTHR43297:SF2">
    <property type="entry name" value="DIPEPTIDE TRANSPORT ATP-BINDING PROTEIN DPPD"/>
    <property type="match status" value="1"/>
</dbReference>
<dbReference type="SUPFAM" id="SSF52540">
    <property type="entry name" value="P-loop containing nucleoside triphosphate hydrolases"/>
    <property type="match status" value="1"/>
</dbReference>
<dbReference type="Gene3D" id="3.40.50.300">
    <property type="entry name" value="P-loop containing nucleotide triphosphate hydrolases"/>
    <property type="match status" value="1"/>
</dbReference>
<dbReference type="InterPro" id="IPR017871">
    <property type="entry name" value="ABC_transporter-like_CS"/>
</dbReference>
<name>A0A6N3EF99_CLOSY</name>
<evidence type="ECO:0000256" key="3">
    <source>
        <dbReference type="ARBA" id="ARBA00022448"/>
    </source>
</evidence>
<evidence type="ECO:0000256" key="4">
    <source>
        <dbReference type="ARBA" id="ARBA00022475"/>
    </source>
</evidence>
<evidence type="ECO:0000256" key="1">
    <source>
        <dbReference type="ARBA" id="ARBA00004202"/>
    </source>
</evidence>
<keyword evidence="5" id="KW-0547">Nucleotide-binding</keyword>
<dbReference type="PANTHER" id="PTHR43297">
    <property type="entry name" value="OLIGOPEPTIDE TRANSPORT ATP-BINDING PROTEIN APPD"/>
    <property type="match status" value="1"/>
</dbReference>
<dbReference type="RefSeq" id="WP_003507608.1">
    <property type="nucleotide sequence ID" value="NZ_CABKPP010000003.1"/>
</dbReference>
<dbReference type="NCBIfam" id="TIGR01727">
    <property type="entry name" value="oligo_HPY"/>
    <property type="match status" value="1"/>
</dbReference>
<evidence type="ECO:0000256" key="2">
    <source>
        <dbReference type="ARBA" id="ARBA00005417"/>
    </source>
</evidence>
<comment type="subcellular location">
    <subcellularLocation>
        <location evidence="1">Cell membrane</location>
        <topology evidence="1">Peripheral membrane protein</topology>
    </subcellularLocation>
</comment>
<dbReference type="Pfam" id="PF00005">
    <property type="entry name" value="ABC_tran"/>
    <property type="match status" value="1"/>
</dbReference>
<dbReference type="CDD" id="cd03257">
    <property type="entry name" value="ABC_NikE_OppD_transporters"/>
    <property type="match status" value="1"/>
</dbReference>
<dbReference type="InterPro" id="IPR003439">
    <property type="entry name" value="ABC_transporter-like_ATP-bd"/>
</dbReference>
<evidence type="ECO:0000256" key="6">
    <source>
        <dbReference type="ARBA" id="ARBA00022840"/>
    </source>
</evidence>
<dbReference type="SMART" id="SM00382">
    <property type="entry name" value="AAA"/>
    <property type="match status" value="1"/>
</dbReference>
<keyword evidence="6 9" id="KW-0067">ATP-binding</keyword>
<dbReference type="InterPro" id="IPR027417">
    <property type="entry name" value="P-loop_NTPase"/>
</dbReference>
<sequence>MENDKILEIKDLFVKFPMDGGAINAVNGVNLSLGKGETLGVVGESGCGKSVTMSTILRLVKTPPARIEGEIYYKGQNILDMPMRDFTRIRGKEISMIFQEPMTSLDPVIKIGPQIAESLMLHEKLLKNAAMAKALELLKQVEIPNAEKRINDYPHQLSGGMRQRVMIAMALACKPQILLADEPTTALDVTIQAQIMDLIKKLRGEYGMSIMIVTHDLGVISDVADRVVVFYSGQIVEEAHTADLFKHPKHPYTKGLLACIPTLQTKAQRLQVIEGNIADPANRPSGCPFHPRCRYATERCRKENPKLYPCGDGHMAACHLMEDNG</sequence>
<evidence type="ECO:0000313" key="9">
    <source>
        <dbReference type="EMBL" id="VYU38675.1"/>
    </source>
</evidence>
<keyword evidence="4" id="KW-1003">Cell membrane</keyword>
<dbReference type="GO" id="GO:0015833">
    <property type="term" value="P:peptide transport"/>
    <property type="evidence" value="ECO:0007669"/>
    <property type="project" value="InterPro"/>
</dbReference>
<dbReference type="EMBL" id="CACRUA010000025">
    <property type="protein sequence ID" value="VYU38675.1"/>
    <property type="molecule type" value="Genomic_DNA"/>
</dbReference>
<reference evidence="9" key="1">
    <citation type="submission" date="2019-11" db="EMBL/GenBank/DDBJ databases">
        <authorList>
            <person name="Feng L."/>
        </authorList>
    </citation>
    <scope>NUCLEOTIDE SEQUENCE</scope>
    <source>
        <strain evidence="9">CsymbiosumLFYP84</strain>
    </source>
</reference>
<evidence type="ECO:0000256" key="7">
    <source>
        <dbReference type="ARBA" id="ARBA00023136"/>
    </source>
</evidence>
<evidence type="ECO:0000259" key="8">
    <source>
        <dbReference type="PROSITE" id="PS50893"/>
    </source>
</evidence>
<keyword evidence="7" id="KW-0472">Membrane</keyword>
<dbReference type="Pfam" id="PF08352">
    <property type="entry name" value="oligo_HPY"/>
    <property type="match status" value="1"/>
</dbReference>
<dbReference type="GO" id="GO:0016887">
    <property type="term" value="F:ATP hydrolysis activity"/>
    <property type="evidence" value="ECO:0007669"/>
    <property type="project" value="InterPro"/>
</dbReference>
<feature type="domain" description="ABC transporter" evidence="8">
    <location>
        <begin position="7"/>
        <end position="257"/>
    </location>
</feature>
<dbReference type="PROSITE" id="PS50893">
    <property type="entry name" value="ABC_TRANSPORTER_2"/>
    <property type="match status" value="1"/>
</dbReference>
<dbReference type="InterPro" id="IPR013563">
    <property type="entry name" value="Oligopep_ABC_C"/>
</dbReference>
<keyword evidence="3" id="KW-0813">Transport</keyword>
<accession>A0A6N3EF99</accession>